<dbReference type="GeneID" id="92825604"/>
<name>A0A173UCD1_9FIRM</name>
<gene>
    <name evidence="1" type="ORF">ERS852574_02831</name>
    <name evidence="2" type="ORF">HUU93_09410</name>
</gene>
<reference evidence="2 4" key="3">
    <citation type="submission" date="2020-07" db="EMBL/GenBank/DDBJ databases">
        <title>Bacterial metabolism rescues the inhibition of intestinal drug absorption by food and drug additives.</title>
        <authorList>
            <person name="Zou L."/>
            <person name="Spanogiannopoulos P."/>
            <person name="Chien H.-C."/>
            <person name="Pieper L.M."/>
            <person name="Cai W."/>
            <person name="Khuri N."/>
            <person name="Pottel J."/>
            <person name="Vora B."/>
            <person name="Ni Z."/>
            <person name="Tsakalozou E."/>
            <person name="Zhang W."/>
            <person name="Shoichet B.K."/>
            <person name="Giacomini K.M."/>
            <person name="Turnbaugh P.J."/>
        </authorList>
    </citation>
    <scope>NUCLEOTIDE SEQUENCE [LARGE SCALE GENOMIC DNA]</scope>
    <source>
        <strain evidence="2 4">F22</strain>
    </source>
</reference>
<dbReference type="EMBL" id="JABWDC010000033">
    <property type="protein sequence ID" value="NUN86809.1"/>
    <property type="molecule type" value="Genomic_DNA"/>
</dbReference>
<dbReference type="Pfam" id="PF08780">
    <property type="entry name" value="NTase_sub_bind"/>
    <property type="match status" value="1"/>
</dbReference>
<evidence type="ECO:0000313" key="1">
    <source>
        <dbReference type="EMBL" id="CUN12110.1"/>
    </source>
</evidence>
<dbReference type="Proteomes" id="UP000554488">
    <property type="component" value="Unassembled WGS sequence"/>
</dbReference>
<reference evidence="1 3" key="1">
    <citation type="submission" date="2015-09" db="EMBL/GenBank/DDBJ databases">
        <authorList>
            <consortium name="Pathogen Informatics"/>
        </authorList>
    </citation>
    <scope>NUCLEOTIDE SEQUENCE [LARGE SCALE GENOMIC DNA]</scope>
    <source>
        <strain evidence="1 3">2789STDY5834962</strain>
    </source>
</reference>
<organism evidence="1 3">
    <name type="scientific">Coprococcus comes</name>
    <dbReference type="NCBI Taxonomy" id="410072"/>
    <lineage>
        <taxon>Bacteria</taxon>
        <taxon>Bacillati</taxon>
        <taxon>Bacillota</taxon>
        <taxon>Clostridia</taxon>
        <taxon>Lachnospirales</taxon>
        <taxon>Lachnospiraceae</taxon>
        <taxon>Coprococcus</taxon>
    </lineage>
</organism>
<dbReference type="EMBL" id="CYXR01000026">
    <property type="protein sequence ID" value="CUN12110.1"/>
    <property type="molecule type" value="Genomic_DNA"/>
</dbReference>
<dbReference type="RefSeq" id="WP_044998490.1">
    <property type="nucleotide sequence ID" value="NZ_CP070062.1"/>
</dbReference>
<evidence type="ECO:0000313" key="4">
    <source>
        <dbReference type="Proteomes" id="UP000554488"/>
    </source>
</evidence>
<accession>A0A173UCD1</accession>
<dbReference type="Gene3D" id="1.20.120.330">
    <property type="entry name" value="Nucleotidyltransferases domain 2"/>
    <property type="match status" value="1"/>
</dbReference>
<reference evidence="2 4" key="2">
    <citation type="submission" date="2020-04" db="EMBL/GenBank/DDBJ databases">
        <authorList>
            <person name="Pieper L."/>
        </authorList>
    </citation>
    <scope>NUCLEOTIDE SEQUENCE [LARGE SCALE GENOMIC DNA]</scope>
    <source>
        <strain evidence="2 4">F22</strain>
    </source>
</reference>
<dbReference type="NCBIfam" id="TIGR01987">
    <property type="entry name" value="HI0074"/>
    <property type="match status" value="1"/>
</dbReference>
<keyword evidence="1" id="KW-0808">Transferase</keyword>
<evidence type="ECO:0000313" key="3">
    <source>
        <dbReference type="Proteomes" id="UP000095727"/>
    </source>
</evidence>
<evidence type="ECO:0000313" key="2">
    <source>
        <dbReference type="EMBL" id="NUN86809.1"/>
    </source>
</evidence>
<dbReference type="InterPro" id="IPR010235">
    <property type="entry name" value="HepT"/>
</dbReference>
<dbReference type="Proteomes" id="UP000095727">
    <property type="component" value="Unassembled WGS sequence"/>
</dbReference>
<protein>
    <submittedName>
        <fullName evidence="1 2">Nucleotidyltransferase substrate binding protein</fullName>
    </submittedName>
</protein>
<dbReference type="GO" id="GO:0016740">
    <property type="term" value="F:transferase activity"/>
    <property type="evidence" value="ECO:0007669"/>
    <property type="project" value="UniProtKB-KW"/>
</dbReference>
<dbReference type="SUPFAM" id="SSF81593">
    <property type="entry name" value="Nucleotidyltransferase substrate binding subunit/domain"/>
    <property type="match status" value="1"/>
</dbReference>
<dbReference type="AlphaFoldDB" id="A0A173UCD1"/>
<sequence>MKKYENFCVSLENMKDIYNYEEPYDNVVLTGLVGLYEITFEQSWKMMKEILEIHGFAEGATSSPKMILRTAYKAGMIKDEELWLSALQERNNVTHSYNRKIAMGIITQAKQKFYKMFCELKEEIDRNWI</sequence>
<proteinExistence type="predicted"/>